<evidence type="ECO:0000313" key="1">
    <source>
        <dbReference type="EMBL" id="MCM1985886.1"/>
    </source>
</evidence>
<dbReference type="AlphaFoldDB" id="A0A9E5DA30"/>
<reference evidence="1" key="2">
    <citation type="submission" date="2021-04" db="EMBL/GenBank/DDBJ databases">
        <authorList>
            <person name="Dong X."/>
        </authorList>
    </citation>
    <scope>NUCLEOTIDE SEQUENCE</scope>
    <source>
        <strain evidence="1">LLY</strain>
    </source>
</reference>
<sequence>MVAVEDSKLIRRERVKAMLLMGCSKAEIAEELGVHTSTISCDVHAISQVAILEQAKDATSVVFAQYQQDIEWAVDQARKMQEALVGPDDMSPEEGRIDALGFIVKTRKESLELAQKLGLLEQVAEKKDVNLNVAGGLLDPATIKQFGDYMACHANEVNDEK</sequence>
<dbReference type="RefSeq" id="WP_250867256.1">
    <property type="nucleotide sequence ID" value="NZ_JAGSOI010000005.1"/>
</dbReference>
<comment type="caution">
    <text evidence="1">The sequence shown here is derived from an EMBL/GenBank/DDBJ whole genome shotgun (WGS) entry which is preliminary data.</text>
</comment>
<proteinExistence type="predicted"/>
<evidence type="ECO:0000313" key="2">
    <source>
        <dbReference type="Proteomes" id="UP001056766"/>
    </source>
</evidence>
<dbReference type="Proteomes" id="UP001056766">
    <property type="component" value="Unassembled WGS sequence"/>
</dbReference>
<organism evidence="1 2">
    <name type="scientific">Methanococcoides seepicolus</name>
    <dbReference type="NCBI Taxonomy" id="2828780"/>
    <lineage>
        <taxon>Archaea</taxon>
        <taxon>Methanobacteriati</taxon>
        <taxon>Methanobacteriota</taxon>
        <taxon>Stenosarchaea group</taxon>
        <taxon>Methanomicrobia</taxon>
        <taxon>Methanosarcinales</taxon>
        <taxon>Methanosarcinaceae</taxon>
        <taxon>Methanococcoides</taxon>
    </lineage>
</organism>
<gene>
    <name evidence="1" type="ORF">KDK67_02475</name>
</gene>
<keyword evidence="2" id="KW-1185">Reference proteome</keyword>
<dbReference type="EMBL" id="JAGSOI010000005">
    <property type="protein sequence ID" value="MCM1985886.1"/>
    <property type="molecule type" value="Genomic_DNA"/>
</dbReference>
<accession>A0A9E5DA30</accession>
<name>A0A9E5DA30_9EURY</name>
<reference evidence="1" key="1">
    <citation type="journal article" date="2021" name="mSystems">
        <title>Bacteria and Archaea Synergistically Convert Glycine Betaine to Biogenic Methane in the Formosa Cold Seep of the South China Sea.</title>
        <authorList>
            <person name="Li L."/>
            <person name="Zhang W."/>
            <person name="Zhang S."/>
            <person name="Song L."/>
            <person name="Sun Q."/>
            <person name="Zhang H."/>
            <person name="Xiang H."/>
            <person name="Dong X."/>
        </authorList>
    </citation>
    <scope>NUCLEOTIDE SEQUENCE</scope>
    <source>
        <strain evidence="1">LLY</strain>
    </source>
</reference>
<protein>
    <submittedName>
        <fullName evidence="1">Uncharacterized protein</fullName>
    </submittedName>
</protein>